<feature type="domain" description="Outer membrane protein beta-barrel" evidence="2">
    <location>
        <begin position="48"/>
        <end position="223"/>
    </location>
</feature>
<evidence type="ECO:0000313" key="4">
    <source>
        <dbReference type="Proteomes" id="UP000249696"/>
    </source>
</evidence>
<comment type="caution">
    <text evidence="3">The sequence shown here is derived from an EMBL/GenBank/DDBJ whole genome shotgun (WGS) entry which is preliminary data.</text>
</comment>
<reference evidence="3 4" key="1">
    <citation type="submission" date="2018-06" db="EMBL/GenBank/DDBJ databases">
        <title>Genomic Encyclopedia of Archaeal and Bacterial Type Strains, Phase II (KMG-II): from individual species to whole genera.</title>
        <authorList>
            <person name="Goeker M."/>
        </authorList>
    </citation>
    <scope>NUCLEOTIDE SEQUENCE [LARGE SCALE GENOMIC DNA]</scope>
    <source>
        <strain evidence="3 4">DSM 23522</strain>
    </source>
</reference>
<keyword evidence="4" id="KW-1185">Reference proteome</keyword>
<dbReference type="EMBL" id="QLLN01000004">
    <property type="protein sequence ID" value="RAJ11282.1"/>
    <property type="molecule type" value="Genomic_DNA"/>
</dbReference>
<evidence type="ECO:0000313" key="3">
    <source>
        <dbReference type="EMBL" id="RAJ11282.1"/>
    </source>
</evidence>
<dbReference type="Proteomes" id="UP000249696">
    <property type="component" value="Unassembled WGS sequence"/>
</dbReference>
<dbReference type="AlphaFoldDB" id="A0A327R5N3"/>
<keyword evidence="1" id="KW-1133">Transmembrane helix</keyword>
<organism evidence="3 4">
    <name type="scientific">Arenibacter echinorum</name>
    <dbReference type="NCBI Taxonomy" id="440515"/>
    <lineage>
        <taxon>Bacteria</taxon>
        <taxon>Pseudomonadati</taxon>
        <taxon>Bacteroidota</taxon>
        <taxon>Flavobacteriia</taxon>
        <taxon>Flavobacteriales</taxon>
        <taxon>Flavobacteriaceae</taxon>
        <taxon>Arenibacter</taxon>
    </lineage>
</organism>
<accession>A0A327R5N3</accession>
<feature type="transmembrane region" description="Helical" evidence="1">
    <location>
        <begin position="14"/>
        <end position="40"/>
    </location>
</feature>
<protein>
    <submittedName>
        <fullName evidence="3">Outer membrane protein with beta-barrel domain</fullName>
    </submittedName>
</protein>
<dbReference type="InterPro" id="IPR025665">
    <property type="entry name" value="Beta-barrel_OMP_2"/>
</dbReference>
<gene>
    <name evidence="3" type="ORF">LV92_02206</name>
</gene>
<evidence type="ECO:0000259" key="2">
    <source>
        <dbReference type="Pfam" id="PF13568"/>
    </source>
</evidence>
<proteinExistence type="predicted"/>
<keyword evidence="1" id="KW-0812">Transmembrane</keyword>
<dbReference type="Pfam" id="PF13568">
    <property type="entry name" value="OMP_b-brl_2"/>
    <property type="match status" value="1"/>
</dbReference>
<name>A0A327R5N3_9FLAO</name>
<keyword evidence="1" id="KW-0472">Membrane</keyword>
<evidence type="ECO:0000256" key="1">
    <source>
        <dbReference type="SAM" id="Phobius"/>
    </source>
</evidence>
<sequence>MHIFGAFFLCLINYLYWAMRFSCILIILMFSSTFVTGQVLESNRDLDRKYLEDQFYFGLTYNFATNLPADVSQRNLSYGLQAGFIKDIPLSYERTMGIGIGLGYGINSYYTNLLASQQGSDVEYTVLDSDADFKRNKIATHVLEVPFQFRWRNSTSEEYKFWRIYTGVKLGYVFDGRSKYVSSSERIIFVNKDIRDFQYGLTLNVGYNTFNVHIYYALSSLFNDGVMEQSGEVIEIKPLKVGLIFYIL</sequence>